<feature type="transmembrane region" description="Helical" evidence="7">
    <location>
        <begin position="355"/>
        <end position="377"/>
    </location>
</feature>
<dbReference type="AlphaFoldDB" id="A0A917IRA1"/>
<feature type="transmembrane region" description="Helical" evidence="7">
    <location>
        <begin position="280"/>
        <end position="306"/>
    </location>
</feature>
<keyword evidence="6 7" id="KW-0472">Membrane</keyword>
<dbReference type="InterPro" id="IPR011701">
    <property type="entry name" value="MFS"/>
</dbReference>
<organism evidence="9 10">
    <name type="scientific">Rothia aerolata</name>
    <dbReference type="NCBI Taxonomy" id="1812262"/>
    <lineage>
        <taxon>Bacteria</taxon>
        <taxon>Bacillati</taxon>
        <taxon>Actinomycetota</taxon>
        <taxon>Actinomycetes</taxon>
        <taxon>Micrococcales</taxon>
        <taxon>Micrococcaceae</taxon>
        <taxon>Rothia</taxon>
    </lineage>
</organism>
<evidence type="ECO:0000313" key="10">
    <source>
        <dbReference type="Proteomes" id="UP000600171"/>
    </source>
</evidence>
<evidence type="ECO:0000256" key="2">
    <source>
        <dbReference type="ARBA" id="ARBA00008335"/>
    </source>
</evidence>
<feature type="transmembrane region" description="Helical" evidence="7">
    <location>
        <begin position="244"/>
        <end position="268"/>
    </location>
</feature>
<dbReference type="EMBL" id="BMDC01000001">
    <property type="protein sequence ID" value="GGH60227.1"/>
    <property type="molecule type" value="Genomic_DNA"/>
</dbReference>
<evidence type="ECO:0000256" key="1">
    <source>
        <dbReference type="ARBA" id="ARBA00004651"/>
    </source>
</evidence>
<dbReference type="InterPro" id="IPR020846">
    <property type="entry name" value="MFS_dom"/>
</dbReference>
<feature type="transmembrane region" description="Helical" evidence="7">
    <location>
        <begin position="211"/>
        <end position="232"/>
    </location>
</feature>
<dbReference type="PANTHER" id="PTHR23514:SF3">
    <property type="entry name" value="BYPASS OF STOP CODON PROTEIN 6"/>
    <property type="match status" value="1"/>
</dbReference>
<keyword evidence="3" id="KW-0813">Transport</keyword>
<dbReference type="RefSeq" id="WP_188359029.1">
    <property type="nucleotide sequence ID" value="NZ_BMDC01000001.1"/>
</dbReference>
<comment type="subcellular location">
    <subcellularLocation>
        <location evidence="1">Cell membrane</location>
        <topology evidence="1">Multi-pass membrane protein</topology>
    </subcellularLocation>
</comment>
<feature type="transmembrane region" description="Helical" evidence="7">
    <location>
        <begin position="38"/>
        <end position="57"/>
    </location>
</feature>
<feature type="transmembrane region" description="Helical" evidence="7">
    <location>
        <begin position="125"/>
        <end position="144"/>
    </location>
</feature>
<protein>
    <submittedName>
        <fullName evidence="9">MFS transporter</fullName>
    </submittedName>
</protein>
<sequence length="392" mass="41292">MITLLLAVIYLAFIGLGLPDSLLGAAWPAIYRDLDAPFSFAGVLAIIISAGTIISSLNTDRLTKALGTGRVTAFSVGLTAIALFGFSFSDSLWLLCLWAIPYGLGAGSVDAAINNYVAVNFKSQHMSWLHCMWGVGAALGPYLMGTALANGHSWTTGYQLVGALQVALTAILFASLPLWSRKKMQDDAAAGLAETQVLSLRQVLSLPGAKPLGLCFFCYCALEQTAILWGSSYLSLAQGFSTEAAATFASIFLLGITVGRALSGFLALKIHDHAMIRLGQAFIALGLLALVLPFGQAVTLGGLLLMGLGCAPIYPSIIHAIPALFGAEKSQAVTGVQMASAYLGPLTMPPLFGLLANHLTVAIFPAFMAVLLVLMVLMHERILRNKKPSGVF</sequence>
<comment type="caution">
    <text evidence="9">The sequence shown here is derived from an EMBL/GenBank/DDBJ whole genome shotgun (WGS) entry which is preliminary data.</text>
</comment>
<evidence type="ECO:0000256" key="7">
    <source>
        <dbReference type="SAM" id="Phobius"/>
    </source>
</evidence>
<feature type="transmembrane region" description="Helical" evidence="7">
    <location>
        <begin position="92"/>
        <end position="113"/>
    </location>
</feature>
<reference evidence="9 10" key="1">
    <citation type="journal article" date="2014" name="Int. J. Syst. Evol. Microbiol.">
        <title>Complete genome sequence of Corynebacterium casei LMG S-19264T (=DSM 44701T), isolated from a smear-ripened cheese.</title>
        <authorList>
            <consortium name="US DOE Joint Genome Institute (JGI-PGF)"/>
            <person name="Walter F."/>
            <person name="Albersmeier A."/>
            <person name="Kalinowski J."/>
            <person name="Ruckert C."/>
        </authorList>
    </citation>
    <scope>NUCLEOTIDE SEQUENCE [LARGE SCALE GENOMIC DNA]</scope>
    <source>
        <strain evidence="9 10">CCM 8669</strain>
    </source>
</reference>
<dbReference type="Gene3D" id="1.20.1250.20">
    <property type="entry name" value="MFS general substrate transporter like domains"/>
    <property type="match status" value="1"/>
</dbReference>
<dbReference type="SUPFAM" id="SSF103473">
    <property type="entry name" value="MFS general substrate transporter"/>
    <property type="match status" value="1"/>
</dbReference>
<evidence type="ECO:0000256" key="3">
    <source>
        <dbReference type="ARBA" id="ARBA00022448"/>
    </source>
</evidence>
<gene>
    <name evidence="9" type="ORF">GCM10007359_08200</name>
</gene>
<keyword evidence="10" id="KW-1185">Reference proteome</keyword>
<dbReference type="InterPro" id="IPR051788">
    <property type="entry name" value="MFS_Transporter"/>
</dbReference>
<dbReference type="GO" id="GO:0022857">
    <property type="term" value="F:transmembrane transporter activity"/>
    <property type="evidence" value="ECO:0007669"/>
    <property type="project" value="InterPro"/>
</dbReference>
<evidence type="ECO:0000256" key="6">
    <source>
        <dbReference type="ARBA" id="ARBA00023136"/>
    </source>
</evidence>
<evidence type="ECO:0000259" key="8">
    <source>
        <dbReference type="PROSITE" id="PS50850"/>
    </source>
</evidence>
<evidence type="ECO:0000256" key="4">
    <source>
        <dbReference type="ARBA" id="ARBA00022692"/>
    </source>
</evidence>
<proteinExistence type="inferred from homology"/>
<name>A0A917IRA1_9MICC</name>
<feature type="domain" description="Major facilitator superfamily (MFS) profile" evidence="8">
    <location>
        <begin position="5"/>
        <end position="383"/>
    </location>
</feature>
<dbReference type="PROSITE" id="PS50850">
    <property type="entry name" value="MFS"/>
    <property type="match status" value="1"/>
</dbReference>
<dbReference type="Pfam" id="PF07690">
    <property type="entry name" value="MFS_1"/>
    <property type="match status" value="1"/>
</dbReference>
<evidence type="ECO:0000256" key="5">
    <source>
        <dbReference type="ARBA" id="ARBA00022989"/>
    </source>
</evidence>
<feature type="transmembrane region" description="Helical" evidence="7">
    <location>
        <begin position="69"/>
        <end position="86"/>
    </location>
</feature>
<feature type="transmembrane region" description="Helical" evidence="7">
    <location>
        <begin position="156"/>
        <end position="179"/>
    </location>
</feature>
<dbReference type="InterPro" id="IPR036259">
    <property type="entry name" value="MFS_trans_sf"/>
</dbReference>
<keyword evidence="4 7" id="KW-0812">Transmembrane</keyword>
<comment type="similarity">
    <text evidence="2">Belongs to the major facilitator superfamily.</text>
</comment>
<evidence type="ECO:0000313" key="9">
    <source>
        <dbReference type="EMBL" id="GGH60227.1"/>
    </source>
</evidence>
<accession>A0A917IRA1</accession>
<dbReference type="Proteomes" id="UP000600171">
    <property type="component" value="Unassembled WGS sequence"/>
</dbReference>
<dbReference type="GO" id="GO:0005886">
    <property type="term" value="C:plasma membrane"/>
    <property type="evidence" value="ECO:0007669"/>
    <property type="project" value="UniProtKB-SubCell"/>
</dbReference>
<keyword evidence="5 7" id="KW-1133">Transmembrane helix</keyword>
<dbReference type="PANTHER" id="PTHR23514">
    <property type="entry name" value="BYPASS OF STOP CODON PROTEIN 6"/>
    <property type="match status" value="1"/>
</dbReference>